<proteinExistence type="predicted"/>
<dbReference type="HOGENOM" id="CLU_2433789_0_0_2"/>
<accession>U1PGW9</accession>
<dbReference type="Proteomes" id="UP000030649">
    <property type="component" value="Unassembled WGS sequence"/>
</dbReference>
<dbReference type="AlphaFoldDB" id="U1PGW9"/>
<feature type="transmembrane region" description="Helical" evidence="1">
    <location>
        <begin position="49"/>
        <end position="71"/>
    </location>
</feature>
<protein>
    <submittedName>
        <fullName evidence="2">Uncharacterized protein</fullName>
    </submittedName>
</protein>
<keyword evidence="1" id="KW-1133">Transmembrane helix</keyword>
<sequence>MDFEDVFELGGLGLLFGGLEIVGAALSIVLLLVFIAGIVAAFLWSDFGVLQSVTVLGLLVIATVLGGLGGIKLEQTRRRLADTHSIEITD</sequence>
<feature type="transmembrane region" description="Helical" evidence="1">
    <location>
        <begin position="12"/>
        <end position="43"/>
    </location>
</feature>
<name>U1PGW9_9EURY</name>
<organism evidence="2 3">
    <name type="scientific">Haloquadratum walsbyi J07HQW1</name>
    <dbReference type="NCBI Taxonomy" id="1238424"/>
    <lineage>
        <taxon>Archaea</taxon>
        <taxon>Methanobacteriati</taxon>
        <taxon>Methanobacteriota</taxon>
        <taxon>Stenosarchaea group</taxon>
        <taxon>Halobacteria</taxon>
        <taxon>Halobacteriales</taxon>
        <taxon>Haloferacaceae</taxon>
        <taxon>Haloquadratum</taxon>
    </lineage>
</organism>
<evidence type="ECO:0000313" key="3">
    <source>
        <dbReference type="Proteomes" id="UP000030649"/>
    </source>
</evidence>
<gene>
    <name evidence="2" type="ORF">J07HQW1_01410</name>
</gene>
<keyword evidence="1" id="KW-0472">Membrane</keyword>
<keyword evidence="1" id="KW-0812">Transmembrane</keyword>
<evidence type="ECO:0000256" key="1">
    <source>
        <dbReference type="SAM" id="Phobius"/>
    </source>
</evidence>
<reference evidence="2 3" key="1">
    <citation type="journal article" date="2013" name="PLoS ONE">
        <title>Assembly-driven community genomics of a hypersaline microbial ecosystem.</title>
        <authorList>
            <person name="Podell S."/>
            <person name="Ugalde J.A."/>
            <person name="Narasingarao P."/>
            <person name="Banfield J.F."/>
            <person name="Heidelberg K.B."/>
            <person name="Allen E.E."/>
        </authorList>
    </citation>
    <scope>NUCLEOTIDE SEQUENCE [LARGE SCALE GENOMIC DNA]</scope>
    <source>
        <strain evidence="3">J07HQW1</strain>
    </source>
</reference>
<evidence type="ECO:0000313" key="2">
    <source>
        <dbReference type="EMBL" id="ERG91376.1"/>
    </source>
</evidence>
<dbReference type="EMBL" id="KE356560">
    <property type="protein sequence ID" value="ERG91376.1"/>
    <property type="molecule type" value="Genomic_DNA"/>
</dbReference>